<dbReference type="InterPro" id="IPR043428">
    <property type="entry name" value="LivM-like"/>
</dbReference>
<organism evidence="7 8">
    <name type="scientific">Undibacterium piscinae</name>
    <dbReference type="NCBI Taxonomy" id="2495591"/>
    <lineage>
        <taxon>Bacteria</taxon>
        <taxon>Pseudomonadati</taxon>
        <taxon>Pseudomonadota</taxon>
        <taxon>Betaproteobacteria</taxon>
        <taxon>Burkholderiales</taxon>
        <taxon>Oxalobacteraceae</taxon>
        <taxon>Undibacterium</taxon>
    </lineage>
</organism>
<keyword evidence="4 6" id="KW-1133">Transmembrane helix</keyword>
<gene>
    <name evidence="7" type="ORF">EJG51_003215</name>
</gene>
<dbReference type="PANTHER" id="PTHR30482">
    <property type="entry name" value="HIGH-AFFINITY BRANCHED-CHAIN AMINO ACID TRANSPORT SYSTEM PERMEASE"/>
    <property type="match status" value="1"/>
</dbReference>
<comment type="subcellular location">
    <subcellularLocation>
        <location evidence="1">Cell membrane</location>
        <topology evidence="1">Multi-pass membrane protein</topology>
    </subcellularLocation>
</comment>
<keyword evidence="5 6" id="KW-0472">Membrane</keyword>
<evidence type="ECO:0000313" key="7">
    <source>
        <dbReference type="EMBL" id="QJQ05033.1"/>
    </source>
</evidence>
<dbReference type="Pfam" id="PF02653">
    <property type="entry name" value="BPD_transp_2"/>
    <property type="match status" value="1"/>
</dbReference>
<feature type="transmembrane region" description="Helical" evidence="6">
    <location>
        <begin position="91"/>
        <end position="113"/>
    </location>
</feature>
<dbReference type="GO" id="GO:0005886">
    <property type="term" value="C:plasma membrane"/>
    <property type="evidence" value="ECO:0007669"/>
    <property type="project" value="UniProtKB-SubCell"/>
</dbReference>
<accession>A0A6M4A1P6</accession>
<feature type="transmembrane region" description="Helical" evidence="6">
    <location>
        <begin position="44"/>
        <end position="63"/>
    </location>
</feature>
<feature type="transmembrane region" description="Helical" evidence="6">
    <location>
        <begin position="296"/>
        <end position="320"/>
    </location>
</feature>
<dbReference type="InterPro" id="IPR001851">
    <property type="entry name" value="ABC_transp_permease"/>
</dbReference>
<sequence length="440" mass="47328">MEHKLHYTPVNLARWIIWGSFALLLIIAPLLFNSGGSLSLLSQMGTLMIFGLSFNMLLGQAGMLSFGHAVYSGLGAFFSIHAINLIGSGNLIFPVSLIPLVGGVAGMLFGILFGYVTTRKSGTTFAMISLGIVELVFASSLMLPGFFGGEGGISTNRVVGQAVFGISYGPQIQVYYLIAFWLFVSAVCMYGLTHTPLGRLANAVRDNPERLEFIGYDAQWVRYLTLILSAFFAGIAGGLSAINFEIVSAENVSAIRSGAVLLFTFIGGIGFFFGPMLGAVIGVVLTVVLADMTKAWQLYLGLFFIVIVMYAPGGIASVLMMNLRVMQLGLFKRIWPAMWKMILACVLASAGLVMAIEMLYHRSTDFSGNSEIQLFSLLLDTAKPAAWLGALALVALGILIFFSAAKQNFRKTGVRSIAKLKRSRGGQKHECLLIGTEGCA</sequence>
<dbReference type="CDD" id="cd06581">
    <property type="entry name" value="TM_PBP1_LivM_like"/>
    <property type="match status" value="1"/>
</dbReference>
<feature type="transmembrane region" description="Helical" evidence="6">
    <location>
        <begin position="259"/>
        <end position="290"/>
    </location>
</feature>
<dbReference type="PANTHER" id="PTHR30482:SF17">
    <property type="entry name" value="ABC TRANSPORTER ATP-BINDING PROTEIN"/>
    <property type="match status" value="1"/>
</dbReference>
<evidence type="ECO:0000256" key="3">
    <source>
        <dbReference type="ARBA" id="ARBA00022692"/>
    </source>
</evidence>
<feature type="transmembrane region" description="Helical" evidence="6">
    <location>
        <begin position="125"/>
        <end position="147"/>
    </location>
</feature>
<evidence type="ECO:0000256" key="5">
    <source>
        <dbReference type="ARBA" id="ARBA00023136"/>
    </source>
</evidence>
<evidence type="ECO:0000256" key="2">
    <source>
        <dbReference type="ARBA" id="ARBA00022475"/>
    </source>
</evidence>
<feature type="transmembrane region" description="Helical" evidence="6">
    <location>
        <begin position="341"/>
        <end position="360"/>
    </location>
</feature>
<feature type="transmembrane region" description="Helical" evidence="6">
    <location>
        <begin position="12"/>
        <end position="32"/>
    </location>
</feature>
<keyword evidence="2" id="KW-1003">Cell membrane</keyword>
<dbReference type="KEGG" id="upi:EJG51_003215"/>
<evidence type="ECO:0000256" key="1">
    <source>
        <dbReference type="ARBA" id="ARBA00004651"/>
    </source>
</evidence>
<dbReference type="Proteomes" id="UP000274350">
    <property type="component" value="Chromosome"/>
</dbReference>
<keyword evidence="8" id="KW-1185">Reference proteome</keyword>
<dbReference type="GO" id="GO:0015658">
    <property type="term" value="F:branched-chain amino acid transmembrane transporter activity"/>
    <property type="evidence" value="ECO:0007669"/>
    <property type="project" value="InterPro"/>
</dbReference>
<proteinExistence type="predicted"/>
<keyword evidence="3 6" id="KW-0812">Transmembrane</keyword>
<dbReference type="AlphaFoldDB" id="A0A6M4A1P6"/>
<reference evidence="7 8" key="1">
    <citation type="journal article" date="2019" name="Int. J. Syst. Evol. Microbiol.">
        <title>Undibacterium piscinae sp. nov., isolated from Korean shiner intestine.</title>
        <authorList>
            <person name="Lee S.Y."/>
            <person name="Kang W."/>
            <person name="Kim P.S."/>
            <person name="Kim H.S."/>
            <person name="Sung H."/>
            <person name="Shin N.R."/>
            <person name="Whon T.W."/>
            <person name="Yun J.H."/>
            <person name="Lee J.Y."/>
            <person name="Lee J.Y."/>
            <person name="Jung M.J."/>
            <person name="Jeong Y.S."/>
            <person name="Tak E.J."/>
            <person name="Han J.E."/>
            <person name="Hyun D.W."/>
            <person name="Kang M.S."/>
            <person name="Lee K.E."/>
            <person name="Lee B.H."/>
            <person name="Bae J.W."/>
        </authorList>
    </citation>
    <scope>NUCLEOTIDE SEQUENCE [LARGE SCALE GENOMIC DNA]</scope>
    <source>
        <strain evidence="7 8">S11R28</strain>
    </source>
</reference>
<protein>
    <submittedName>
        <fullName evidence="7">Branched-chain amino acid ABC transporter permease</fullName>
    </submittedName>
</protein>
<name>A0A6M4A1P6_9BURK</name>
<feature type="transmembrane region" description="Helical" evidence="6">
    <location>
        <begin position="220"/>
        <end position="247"/>
    </location>
</feature>
<dbReference type="EMBL" id="CP051152">
    <property type="protein sequence ID" value="QJQ05033.1"/>
    <property type="molecule type" value="Genomic_DNA"/>
</dbReference>
<feature type="transmembrane region" description="Helical" evidence="6">
    <location>
        <begin position="385"/>
        <end position="405"/>
    </location>
</feature>
<evidence type="ECO:0000313" key="8">
    <source>
        <dbReference type="Proteomes" id="UP000274350"/>
    </source>
</evidence>
<evidence type="ECO:0000256" key="6">
    <source>
        <dbReference type="SAM" id="Phobius"/>
    </source>
</evidence>
<evidence type="ECO:0000256" key="4">
    <source>
        <dbReference type="ARBA" id="ARBA00022989"/>
    </source>
</evidence>